<evidence type="ECO:0000313" key="2">
    <source>
        <dbReference type="Proteomes" id="UP000002748"/>
    </source>
</evidence>
<dbReference type="EMBL" id="ALBS01000283">
    <property type="protein sequence ID" value="EJT46587.1"/>
    <property type="molecule type" value="Genomic_DNA"/>
</dbReference>
<dbReference type="RefSeq" id="XP_014178477.1">
    <property type="nucleotide sequence ID" value="XM_014323002.1"/>
</dbReference>
<proteinExistence type="predicted"/>
<protein>
    <submittedName>
        <fullName evidence="1">Uncharacterized protein</fullName>
    </submittedName>
</protein>
<dbReference type="KEGG" id="tasa:A1Q1_04764"/>
<dbReference type="VEuPathDB" id="FungiDB:A1Q1_04764"/>
<accession>J6EUY5</accession>
<comment type="caution">
    <text evidence="1">The sequence shown here is derived from an EMBL/GenBank/DDBJ whole genome shotgun (WGS) entry which is preliminary data.</text>
</comment>
<dbReference type="Proteomes" id="UP000002748">
    <property type="component" value="Unassembled WGS sequence"/>
</dbReference>
<dbReference type="AlphaFoldDB" id="J6EUY5"/>
<organism evidence="1 2">
    <name type="scientific">Trichosporon asahii var. asahii (strain ATCC 90039 / CBS 2479 / JCM 2466 / KCTC 7840 / NBRC 103889/ NCYC 2677 / UAMH 7654)</name>
    <name type="common">Yeast</name>
    <dbReference type="NCBI Taxonomy" id="1186058"/>
    <lineage>
        <taxon>Eukaryota</taxon>
        <taxon>Fungi</taxon>
        <taxon>Dikarya</taxon>
        <taxon>Basidiomycota</taxon>
        <taxon>Agaricomycotina</taxon>
        <taxon>Tremellomycetes</taxon>
        <taxon>Trichosporonales</taxon>
        <taxon>Trichosporonaceae</taxon>
        <taxon>Trichosporon</taxon>
    </lineage>
</organism>
<reference evidence="1 2" key="1">
    <citation type="journal article" date="2012" name="Eukaryot. Cell">
        <title>Draft genome sequence of CBS 2479, the standard type strain of Trichosporon asahii.</title>
        <authorList>
            <person name="Yang R.Y."/>
            <person name="Li H.T."/>
            <person name="Zhu H."/>
            <person name="Zhou G.P."/>
            <person name="Wang M."/>
            <person name="Wang L."/>
        </authorList>
    </citation>
    <scope>NUCLEOTIDE SEQUENCE [LARGE SCALE GENOMIC DNA]</scope>
    <source>
        <strain evidence="2">ATCC 90039 / CBS 2479 / JCM 2466 / KCTC 7840 / NCYC 2677 / UAMH 7654</strain>
    </source>
</reference>
<gene>
    <name evidence="1" type="ORF">A1Q1_04764</name>
</gene>
<dbReference type="GeneID" id="25988276"/>
<dbReference type="HOGENOM" id="CLU_083702_0_0_1"/>
<evidence type="ECO:0000313" key="1">
    <source>
        <dbReference type="EMBL" id="EJT46587.1"/>
    </source>
</evidence>
<name>J6EUY5_TRIAS</name>
<sequence>MPVTLDPTTVPHIFEAILIYLTGLEDHKQTIYNAREVSRSMREAVDRLPLPNLSLSTLSAGLGIVEVLCSADALNEGPSMPLPAFSDISELPSRRFWADAAAGTPMTKSQTIVLSKAKKVTIEDKILGHRDIRPLAASLSPDCSIVLTHGSQILTMDTEVRLPAAKTLEVVFNGCICRQPQETTITHQFTSVTIRMQYMRWKLCRWNQDYDGSCPFWEMVLQPQVTHLEILVEYPVASRQLVRVIRSALKLGGHQTNPDLQVVCTPYYIQNELIKEKTQTGLADALRIPKAQVTINPSKSSWREDQWFSAVYGSM</sequence>